<dbReference type="AlphaFoldDB" id="A0A0L7TCQ9"/>
<dbReference type="Proteomes" id="UP000037088">
    <property type="component" value="Unassembled WGS sequence"/>
</dbReference>
<proteinExistence type="predicted"/>
<dbReference type="SUPFAM" id="SSF48452">
    <property type="entry name" value="TPR-like"/>
    <property type="match status" value="1"/>
</dbReference>
<keyword evidence="4" id="KW-1185">Reference proteome</keyword>
<evidence type="ECO:0000313" key="4">
    <source>
        <dbReference type="Proteomes" id="UP000037088"/>
    </source>
</evidence>
<sequence>MTEPLSADLVALLAGKTSLAALCGISPQQLDELYARGYQAWEEGNLDTATHFFAFVAQFDPAARRNIFAYACALKQQGEYVHALRLFSHAVQMQPSDPFAPFHLANCLEAIGEVEGAREVLNATISLCFDAANSDVRYEDLRRQAEDRLTELNG</sequence>
<protein>
    <submittedName>
        <fullName evidence="2">Uncharacterized protein</fullName>
    </submittedName>
</protein>
<evidence type="ECO:0000313" key="3">
    <source>
        <dbReference type="Proteomes" id="UP000036851"/>
    </source>
</evidence>
<dbReference type="Proteomes" id="UP000036851">
    <property type="component" value="Unassembled WGS sequence"/>
</dbReference>
<reference evidence="3 4" key="1">
    <citation type="journal article" date="2015" name="Int. J. Syst. Evol. Microbiol.">
        <title>Erwinia iniecta sp. nov., isolated from Russian wheat aphids (Diuraphis noxia).</title>
        <authorList>
            <person name="Campillo T."/>
            <person name="Luna E."/>
            <person name="Portier P."/>
            <person name="Fischer-Le Saux M."/>
            <person name="Lapitan N."/>
            <person name="Tisserat N.A."/>
            <person name="Leach J.E."/>
        </authorList>
    </citation>
    <scope>NUCLEOTIDE SEQUENCE [LARGE SCALE GENOMIC DNA]</scope>
    <source>
        <strain evidence="1 4">B120</strain>
        <strain evidence="2 3">B149</strain>
    </source>
</reference>
<dbReference type="EMBL" id="JRXF01000017">
    <property type="protein sequence ID" value="KOC93148.1"/>
    <property type="molecule type" value="Genomic_DNA"/>
</dbReference>
<dbReference type="Gene3D" id="1.25.40.10">
    <property type="entry name" value="Tetratricopeptide repeat domain"/>
    <property type="match status" value="1"/>
</dbReference>
<dbReference type="Pfam" id="PF14559">
    <property type="entry name" value="TPR_19"/>
    <property type="match status" value="1"/>
</dbReference>
<organism evidence="2 3">
    <name type="scientific">Winslowiella iniecta</name>
    <dbReference type="NCBI Taxonomy" id="1560201"/>
    <lineage>
        <taxon>Bacteria</taxon>
        <taxon>Pseudomonadati</taxon>
        <taxon>Pseudomonadota</taxon>
        <taxon>Gammaproteobacteria</taxon>
        <taxon>Enterobacterales</taxon>
        <taxon>Erwiniaceae</taxon>
        <taxon>Winslowiella</taxon>
    </lineage>
</organism>
<gene>
    <name evidence="1" type="ORF">NG42_08365</name>
    <name evidence="2" type="ORF">NG43_12220</name>
</gene>
<dbReference type="STRING" id="1560201.NG42_08365"/>
<accession>A0A0L7TCQ9</accession>
<dbReference type="InterPro" id="IPR005415">
    <property type="entry name" value="T3SS_Ca_resp_chp_LcrH/SycD"/>
</dbReference>
<dbReference type="PRINTS" id="PR01595">
    <property type="entry name" value="SYCDCHAPRONE"/>
</dbReference>
<dbReference type="InterPro" id="IPR011990">
    <property type="entry name" value="TPR-like_helical_dom_sf"/>
</dbReference>
<evidence type="ECO:0000313" key="1">
    <source>
        <dbReference type="EMBL" id="KOC90725.1"/>
    </source>
</evidence>
<evidence type="ECO:0000313" key="2">
    <source>
        <dbReference type="EMBL" id="KOC93148.1"/>
    </source>
</evidence>
<name>A0A0L7TCQ9_9GAMM</name>
<dbReference type="PATRIC" id="fig|1560201.3.peg.1779"/>
<comment type="caution">
    <text evidence="2">The sequence shown here is derived from an EMBL/GenBank/DDBJ whole genome shotgun (WGS) entry which is preliminary data.</text>
</comment>
<dbReference type="EMBL" id="JRXE01000009">
    <property type="protein sequence ID" value="KOC90725.1"/>
    <property type="molecule type" value="Genomic_DNA"/>
</dbReference>